<keyword evidence="7" id="KW-1185">Reference proteome</keyword>
<comment type="similarity">
    <text evidence="1">Belongs to the LysR transcriptional regulatory family.</text>
</comment>
<dbReference type="SUPFAM" id="SSF46785">
    <property type="entry name" value="Winged helix' DNA-binding domain"/>
    <property type="match status" value="1"/>
</dbReference>
<protein>
    <submittedName>
        <fullName evidence="6">LysR family transcriptional regulator</fullName>
    </submittedName>
</protein>
<dbReference type="PANTHER" id="PTHR30537">
    <property type="entry name" value="HTH-TYPE TRANSCRIPTIONAL REGULATOR"/>
    <property type="match status" value="1"/>
</dbReference>
<dbReference type="InterPro" id="IPR000847">
    <property type="entry name" value="LysR_HTH_N"/>
</dbReference>
<keyword evidence="3" id="KW-0238">DNA-binding</keyword>
<keyword evidence="2" id="KW-0805">Transcription regulation</keyword>
<comment type="caution">
    <text evidence="6">The sequence shown here is derived from an EMBL/GenBank/DDBJ whole genome shotgun (WGS) entry which is preliminary data.</text>
</comment>
<dbReference type="InterPro" id="IPR036388">
    <property type="entry name" value="WH-like_DNA-bd_sf"/>
</dbReference>
<evidence type="ECO:0000313" key="7">
    <source>
        <dbReference type="Proteomes" id="UP000305674"/>
    </source>
</evidence>
<sequence>MKSLQDLTLFIHTARLGSLSACARRMDLTPAAVSAAIKRLEAELGYALFVRTTRSIRLTAEGERFLGAVTEGVGLIEQAARPGRSRGEGLSGTLQLSIPSALGRERLLGALDRFMEDNPQLELSLSLTDRISDGFNQPVDLALRYGDAAASGLISLPVVPDNRRILVASPHYLERQGRPRSPQALLEHQCLCFVLGDRQYDLWRFWVEGRLHQVRVSGRRRCDDGALVQQWAREGRGIAYKSALDVKGDLDRGTLVAVAPDWLGEPAPLSLLVTDRHRLTPAVRALHRLFRAELT</sequence>
<dbReference type="RefSeq" id="WP_136852079.1">
    <property type="nucleotide sequence ID" value="NZ_SWCI01000002.1"/>
</dbReference>
<evidence type="ECO:0000256" key="2">
    <source>
        <dbReference type="ARBA" id="ARBA00023015"/>
    </source>
</evidence>
<dbReference type="OrthoDB" id="9786526at2"/>
<dbReference type="CDD" id="cd08422">
    <property type="entry name" value="PBP2_CrgA_like"/>
    <property type="match status" value="1"/>
</dbReference>
<dbReference type="Proteomes" id="UP000305674">
    <property type="component" value="Unassembled WGS sequence"/>
</dbReference>
<dbReference type="Pfam" id="PF03466">
    <property type="entry name" value="LysR_substrate"/>
    <property type="match status" value="1"/>
</dbReference>
<dbReference type="GO" id="GO:0043565">
    <property type="term" value="F:sequence-specific DNA binding"/>
    <property type="evidence" value="ECO:0007669"/>
    <property type="project" value="TreeGrafter"/>
</dbReference>
<proteinExistence type="inferred from homology"/>
<evidence type="ECO:0000256" key="4">
    <source>
        <dbReference type="ARBA" id="ARBA00023163"/>
    </source>
</evidence>
<feature type="domain" description="HTH lysR-type" evidence="5">
    <location>
        <begin position="1"/>
        <end position="59"/>
    </location>
</feature>
<reference evidence="6 7" key="1">
    <citation type="submission" date="2019-04" db="EMBL/GenBank/DDBJ databases">
        <authorList>
            <person name="Hwang J.C."/>
        </authorList>
    </citation>
    <scope>NUCLEOTIDE SEQUENCE [LARGE SCALE GENOMIC DNA]</scope>
    <source>
        <strain evidence="6 7">IMCC35001</strain>
    </source>
</reference>
<evidence type="ECO:0000259" key="5">
    <source>
        <dbReference type="PROSITE" id="PS50931"/>
    </source>
</evidence>
<dbReference type="FunFam" id="1.10.10.10:FF:000001">
    <property type="entry name" value="LysR family transcriptional regulator"/>
    <property type="match status" value="1"/>
</dbReference>
<dbReference type="Gene3D" id="1.10.10.10">
    <property type="entry name" value="Winged helix-like DNA-binding domain superfamily/Winged helix DNA-binding domain"/>
    <property type="match status" value="1"/>
</dbReference>
<gene>
    <name evidence="6" type="ORF">FCL40_05355</name>
</gene>
<dbReference type="PROSITE" id="PS50931">
    <property type="entry name" value="HTH_LYSR"/>
    <property type="match status" value="1"/>
</dbReference>
<dbReference type="InterPro" id="IPR058163">
    <property type="entry name" value="LysR-type_TF_proteobact-type"/>
</dbReference>
<dbReference type="GO" id="GO:0003700">
    <property type="term" value="F:DNA-binding transcription factor activity"/>
    <property type="evidence" value="ECO:0007669"/>
    <property type="project" value="InterPro"/>
</dbReference>
<name>A0A4U1BGV0_9GAMM</name>
<organism evidence="6 7">
    <name type="scientific">Ferrimonas sediminicola</name>
    <dbReference type="NCBI Taxonomy" id="2569538"/>
    <lineage>
        <taxon>Bacteria</taxon>
        <taxon>Pseudomonadati</taxon>
        <taxon>Pseudomonadota</taxon>
        <taxon>Gammaproteobacteria</taxon>
        <taxon>Alteromonadales</taxon>
        <taxon>Ferrimonadaceae</taxon>
        <taxon>Ferrimonas</taxon>
    </lineage>
</organism>
<dbReference type="PANTHER" id="PTHR30537:SF21">
    <property type="entry name" value="HTH-TYPE TRANSCRIPTIONAL REGULATOR SINR-RELATED"/>
    <property type="match status" value="1"/>
</dbReference>
<dbReference type="GO" id="GO:0006351">
    <property type="term" value="P:DNA-templated transcription"/>
    <property type="evidence" value="ECO:0007669"/>
    <property type="project" value="TreeGrafter"/>
</dbReference>
<dbReference type="Gene3D" id="3.40.190.290">
    <property type="match status" value="1"/>
</dbReference>
<dbReference type="InterPro" id="IPR036390">
    <property type="entry name" value="WH_DNA-bd_sf"/>
</dbReference>
<keyword evidence="4" id="KW-0804">Transcription</keyword>
<dbReference type="SUPFAM" id="SSF53850">
    <property type="entry name" value="Periplasmic binding protein-like II"/>
    <property type="match status" value="1"/>
</dbReference>
<dbReference type="AlphaFoldDB" id="A0A4U1BGV0"/>
<accession>A0A4U1BGV0</accession>
<evidence type="ECO:0000313" key="6">
    <source>
        <dbReference type="EMBL" id="TKB50578.1"/>
    </source>
</evidence>
<dbReference type="Pfam" id="PF00126">
    <property type="entry name" value="HTH_1"/>
    <property type="match status" value="1"/>
</dbReference>
<evidence type="ECO:0000256" key="1">
    <source>
        <dbReference type="ARBA" id="ARBA00009437"/>
    </source>
</evidence>
<dbReference type="EMBL" id="SWCI01000002">
    <property type="protein sequence ID" value="TKB50578.1"/>
    <property type="molecule type" value="Genomic_DNA"/>
</dbReference>
<dbReference type="InterPro" id="IPR005119">
    <property type="entry name" value="LysR_subst-bd"/>
</dbReference>
<evidence type="ECO:0000256" key="3">
    <source>
        <dbReference type="ARBA" id="ARBA00023125"/>
    </source>
</evidence>